<reference evidence="2" key="1">
    <citation type="submission" date="2023-07" db="EMBL/GenBank/DDBJ databases">
        <title>draft genome sequence of fig (Ficus carica).</title>
        <authorList>
            <person name="Takahashi T."/>
            <person name="Nishimura K."/>
        </authorList>
    </citation>
    <scope>NUCLEOTIDE SEQUENCE</scope>
</reference>
<evidence type="ECO:0000313" key="2">
    <source>
        <dbReference type="EMBL" id="GMN53278.1"/>
    </source>
</evidence>
<dbReference type="Proteomes" id="UP001187192">
    <property type="component" value="Unassembled WGS sequence"/>
</dbReference>
<evidence type="ECO:0000313" key="3">
    <source>
        <dbReference type="Proteomes" id="UP001187192"/>
    </source>
</evidence>
<dbReference type="EMBL" id="BTGU01000045">
    <property type="protein sequence ID" value="GMN53278.1"/>
    <property type="molecule type" value="Genomic_DNA"/>
</dbReference>
<protein>
    <submittedName>
        <fullName evidence="2">Uncharacterized protein</fullName>
    </submittedName>
</protein>
<evidence type="ECO:0000256" key="1">
    <source>
        <dbReference type="SAM" id="MobiDB-lite"/>
    </source>
</evidence>
<organism evidence="2 3">
    <name type="scientific">Ficus carica</name>
    <name type="common">Common fig</name>
    <dbReference type="NCBI Taxonomy" id="3494"/>
    <lineage>
        <taxon>Eukaryota</taxon>
        <taxon>Viridiplantae</taxon>
        <taxon>Streptophyta</taxon>
        <taxon>Embryophyta</taxon>
        <taxon>Tracheophyta</taxon>
        <taxon>Spermatophyta</taxon>
        <taxon>Magnoliopsida</taxon>
        <taxon>eudicotyledons</taxon>
        <taxon>Gunneridae</taxon>
        <taxon>Pentapetalae</taxon>
        <taxon>rosids</taxon>
        <taxon>fabids</taxon>
        <taxon>Rosales</taxon>
        <taxon>Moraceae</taxon>
        <taxon>Ficeae</taxon>
        <taxon>Ficus</taxon>
    </lineage>
</organism>
<name>A0AA88ATK2_FICCA</name>
<feature type="region of interest" description="Disordered" evidence="1">
    <location>
        <begin position="1"/>
        <end position="22"/>
    </location>
</feature>
<proteinExistence type="predicted"/>
<sequence>MGGDTNIPLSDHKGEHTLGGWGGTGVGSGVDNIRAMLVQAMAQLEPKVAGRREVTAQLQPYALAKTVPERSETMLFPSEMMTIHDSKTTQLRSWLHF</sequence>
<keyword evidence="3" id="KW-1185">Reference proteome</keyword>
<dbReference type="AlphaFoldDB" id="A0AA88ATK2"/>
<comment type="caution">
    <text evidence="2">The sequence shown here is derived from an EMBL/GenBank/DDBJ whole genome shotgun (WGS) entry which is preliminary data.</text>
</comment>
<accession>A0AA88ATK2</accession>
<gene>
    <name evidence="2" type="ORF">TIFTF001_022424</name>
</gene>